<dbReference type="RefSeq" id="XP_013021445.1">
    <property type="nucleotide sequence ID" value="XM_013165991.1"/>
</dbReference>
<dbReference type="GO" id="GO:0000785">
    <property type="term" value="C:chromatin"/>
    <property type="evidence" value="ECO:0007669"/>
    <property type="project" value="EnsemblFungi"/>
</dbReference>
<feature type="domain" description="Cyclin-like" evidence="6">
    <location>
        <begin position="276"/>
        <end position="358"/>
    </location>
</feature>
<dbReference type="SUPFAM" id="SSF47954">
    <property type="entry name" value="Cyclin-like"/>
    <property type="match status" value="2"/>
</dbReference>
<dbReference type="InterPro" id="IPR013763">
    <property type="entry name" value="Cyclin-like_dom"/>
</dbReference>
<name>S9W3S4_SCHCR</name>
<dbReference type="Proteomes" id="UP000015464">
    <property type="component" value="Unassembled WGS sequence"/>
</dbReference>
<feature type="domain" description="Cyclin C-terminal" evidence="7">
    <location>
        <begin position="272"/>
        <end position="387"/>
    </location>
</feature>
<dbReference type="InterPro" id="IPR046965">
    <property type="entry name" value="Cyclin_A/B-like"/>
</dbReference>
<comment type="similarity">
    <text evidence="4">Belongs to the cyclin family.</text>
</comment>
<reference evidence="8 9" key="1">
    <citation type="journal article" date="2011" name="Science">
        <title>Comparative functional genomics of the fission yeasts.</title>
        <authorList>
            <person name="Rhind N."/>
            <person name="Chen Z."/>
            <person name="Yassour M."/>
            <person name="Thompson D.A."/>
            <person name="Haas B.J."/>
            <person name="Habib N."/>
            <person name="Wapinski I."/>
            <person name="Roy S."/>
            <person name="Lin M.F."/>
            <person name="Heiman D.I."/>
            <person name="Young S.K."/>
            <person name="Furuya K."/>
            <person name="Guo Y."/>
            <person name="Pidoux A."/>
            <person name="Chen H.M."/>
            <person name="Robbertse B."/>
            <person name="Goldberg J.M."/>
            <person name="Aoki K."/>
            <person name="Bayne E.H."/>
            <person name="Berlin A.M."/>
            <person name="Desjardins C.A."/>
            <person name="Dobbs E."/>
            <person name="Dukaj L."/>
            <person name="Fan L."/>
            <person name="FitzGerald M.G."/>
            <person name="French C."/>
            <person name="Gujja S."/>
            <person name="Hansen K."/>
            <person name="Keifenheim D."/>
            <person name="Levin J.Z."/>
            <person name="Mosher R.A."/>
            <person name="Mueller C.A."/>
            <person name="Pfiffner J."/>
            <person name="Priest M."/>
            <person name="Russ C."/>
            <person name="Smialowska A."/>
            <person name="Swoboda P."/>
            <person name="Sykes S.M."/>
            <person name="Vaughn M."/>
            <person name="Vengrova S."/>
            <person name="Yoder R."/>
            <person name="Zeng Q."/>
            <person name="Allshire R."/>
            <person name="Baulcombe D."/>
            <person name="Birren B.W."/>
            <person name="Brown W."/>
            <person name="Ekwall K."/>
            <person name="Kellis M."/>
            <person name="Leatherwood J."/>
            <person name="Levin H."/>
            <person name="Margalit H."/>
            <person name="Martienssen R."/>
            <person name="Nieduszynski C.A."/>
            <person name="Spatafora J.W."/>
            <person name="Friedman N."/>
            <person name="Dalgaard J.Z."/>
            <person name="Baumann P."/>
            <person name="Niki H."/>
            <person name="Regev A."/>
            <person name="Nusbaum C."/>
        </authorList>
    </citation>
    <scope>NUCLEOTIDE SEQUENCE [LARGE SCALE GENOMIC DNA]</scope>
    <source>
        <strain evidence="9">OY26 / ATCC MYA-4695 / CBS 11777 / NBRC 106824 / NRRL Y48691</strain>
    </source>
</reference>
<feature type="domain" description="Cyclin-like" evidence="6">
    <location>
        <begin position="179"/>
        <end position="263"/>
    </location>
</feature>
<dbReference type="Pfam" id="PF02984">
    <property type="entry name" value="Cyclin_C"/>
    <property type="match status" value="1"/>
</dbReference>
<dbReference type="PANTHER" id="PTHR10177">
    <property type="entry name" value="CYCLINS"/>
    <property type="match status" value="1"/>
</dbReference>
<dbReference type="Gene3D" id="1.10.472.10">
    <property type="entry name" value="Cyclin-like"/>
    <property type="match status" value="2"/>
</dbReference>
<dbReference type="GO" id="GO:0031138">
    <property type="term" value="P:negative regulation of conjugation with cellular fusion"/>
    <property type="evidence" value="ECO:0007669"/>
    <property type="project" value="EnsemblFungi"/>
</dbReference>
<dbReference type="EMBL" id="KE546988">
    <property type="protein sequence ID" value="EPY53189.1"/>
    <property type="molecule type" value="Genomic_DNA"/>
</dbReference>
<dbReference type="GO" id="GO:0110044">
    <property type="term" value="P:regulation of cell cycle switching, mitotic to meiotic cell cycle"/>
    <property type="evidence" value="ECO:0007669"/>
    <property type="project" value="EnsemblFungi"/>
</dbReference>
<dbReference type="CDD" id="cd20568">
    <property type="entry name" value="CYCLIN_CLBs_yeast_rpt1"/>
    <property type="match status" value="1"/>
</dbReference>
<dbReference type="CDD" id="cd20512">
    <property type="entry name" value="CYCLIN_CLBs_yeast_rpt2"/>
    <property type="match status" value="1"/>
</dbReference>
<evidence type="ECO:0000313" key="8">
    <source>
        <dbReference type="EMBL" id="EPY53189.1"/>
    </source>
</evidence>
<feature type="compositionally biased region" description="Polar residues" evidence="5">
    <location>
        <begin position="109"/>
        <end position="133"/>
    </location>
</feature>
<dbReference type="GO" id="GO:0010520">
    <property type="term" value="P:regulation of reciprocal meiotic recombination"/>
    <property type="evidence" value="ECO:0007669"/>
    <property type="project" value="EnsemblFungi"/>
</dbReference>
<proteinExistence type="inferred from homology"/>
<dbReference type="SMART" id="SM00385">
    <property type="entry name" value="CYCLIN"/>
    <property type="match status" value="2"/>
</dbReference>
<dbReference type="PIRSF" id="PIRSF001771">
    <property type="entry name" value="Cyclin_A_B_D_E"/>
    <property type="match status" value="1"/>
</dbReference>
<dbReference type="GO" id="GO:0051301">
    <property type="term" value="P:cell division"/>
    <property type="evidence" value="ECO:0007669"/>
    <property type="project" value="UniProtKB-KW"/>
</dbReference>
<dbReference type="Pfam" id="PF00134">
    <property type="entry name" value="Cyclin_N"/>
    <property type="match status" value="1"/>
</dbReference>
<feature type="compositionally biased region" description="Basic and acidic residues" evidence="5">
    <location>
        <begin position="18"/>
        <end position="32"/>
    </location>
</feature>
<dbReference type="eggNOG" id="KOG0653">
    <property type="taxonomic scope" value="Eukaryota"/>
</dbReference>
<protein>
    <submittedName>
        <fullName evidence="8">G1/S-specific B-type cyclin Cig2</fullName>
    </submittedName>
</protein>
<dbReference type="InterPro" id="IPR004367">
    <property type="entry name" value="Cyclin_C-dom"/>
</dbReference>
<dbReference type="PROSITE" id="PS00292">
    <property type="entry name" value="CYCLINS"/>
    <property type="match status" value="1"/>
</dbReference>
<evidence type="ECO:0000256" key="1">
    <source>
        <dbReference type="ARBA" id="ARBA00022618"/>
    </source>
</evidence>
<dbReference type="InterPro" id="IPR036915">
    <property type="entry name" value="Cyclin-like_sf"/>
</dbReference>
<dbReference type="InterPro" id="IPR048258">
    <property type="entry name" value="Cyclins_cyclin-box"/>
</dbReference>
<dbReference type="HOGENOM" id="CLU_020695_12_3_1"/>
<evidence type="ECO:0000256" key="4">
    <source>
        <dbReference type="RuleBase" id="RU000383"/>
    </source>
</evidence>
<dbReference type="SMART" id="SM01332">
    <property type="entry name" value="Cyclin_C"/>
    <property type="match status" value="1"/>
</dbReference>
<gene>
    <name evidence="8" type="ORF">SPOG_03727</name>
</gene>
<organism evidence="8 9">
    <name type="scientific">Schizosaccharomyces cryophilus (strain OY26 / ATCC MYA-4695 / CBS 11777 / NBRC 106824 / NRRL Y48691)</name>
    <name type="common">Fission yeast</name>
    <dbReference type="NCBI Taxonomy" id="653667"/>
    <lineage>
        <taxon>Eukaryota</taxon>
        <taxon>Fungi</taxon>
        <taxon>Dikarya</taxon>
        <taxon>Ascomycota</taxon>
        <taxon>Taphrinomycotina</taxon>
        <taxon>Schizosaccharomycetes</taxon>
        <taxon>Schizosaccharomycetales</taxon>
        <taxon>Schizosaccharomycetaceae</taxon>
        <taxon>Schizosaccharomyces</taxon>
    </lineage>
</organism>
<keyword evidence="1" id="KW-0132">Cell division</keyword>
<dbReference type="GO" id="GO:0061575">
    <property type="term" value="F:cyclin-dependent protein serine/threonine kinase activator activity"/>
    <property type="evidence" value="ECO:0007669"/>
    <property type="project" value="EnsemblFungi"/>
</dbReference>
<sequence length="416" mass="47889">MSLLPGSKNHPTKSVSQYHDENAPAWDHDKTKTTTNNALGTKPQSNFEIRLPRRNALADVSNLKNPSEFVEPSSKKRSLQESQKQSLEYLPSTEEEFEHIRSKKRNKSSDNAVSTLEKTTQKNVSNSSDFTPSNPLMVEEYESEIFSYMESLETKCLPSATYMDRQQELTWKMREILNEWLVEIHTNFCLMPETLFLAVNIVDRFLSLRACSLTKFQLIGISALLIASKYEEVMCPSIQNFVYMTDGAFTAEDVCTAERYILRVLDYDLGFPSPLNFIRRISKFEDYDVQTRTLGKYLTEIYLFEHRLLQYRPSMVAASSMYLARRLLRRGPWNPALAKASGGYEEHTLKPVAYILLQYHNKPVEHKAFFQKYASKKNLKASVFVHQLVRQRFSVSHNADDEIQSDPSSSINSDGH</sequence>
<feature type="region of interest" description="Disordered" evidence="5">
    <location>
        <begin position="1"/>
        <end position="133"/>
    </location>
</feature>
<dbReference type="InterPro" id="IPR039361">
    <property type="entry name" value="Cyclin"/>
</dbReference>
<dbReference type="STRING" id="653667.S9W3S4"/>
<dbReference type="AlphaFoldDB" id="S9W3S4"/>
<accession>S9W3S4</accession>
<keyword evidence="2 4" id="KW-0195">Cyclin</keyword>
<evidence type="ECO:0000259" key="7">
    <source>
        <dbReference type="SMART" id="SM01332"/>
    </source>
</evidence>
<dbReference type="OMA" id="IQNFVYM"/>
<evidence type="ECO:0000256" key="5">
    <source>
        <dbReference type="SAM" id="MobiDB-lite"/>
    </source>
</evidence>
<feature type="compositionally biased region" description="Polar residues" evidence="5">
    <location>
        <begin position="33"/>
        <end position="47"/>
    </location>
</feature>
<evidence type="ECO:0000256" key="3">
    <source>
        <dbReference type="ARBA" id="ARBA00023306"/>
    </source>
</evidence>
<dbReference type="FunFam" id="1.10.472.10:FF:000001">
    <property type="entry name" value="G2/mitotic-specific cyclin"/>
    <property type="match status" value="1"/>
</dbReference>
<dbReference type="GO" id="GO:0031568">
    <property type="term" value="P:mitotic G1 cell size control checkpoint signaling"/>
    <property type="evidence" value="ECO:0007669"/>
    <property type="project" value="EnsemblFungi"/>
</dbReference>
<dbReference type="GO" id="GO:0044772">
    <property type="term" value="P:mitotic cell cycle phase transition"/>
    <property type="evidence" value="ECO:0007669"/>
    <property type="project" value="InterPro"/>
</dbReference>
<dbReference type="InterPro" id="IPR006671">
    <property type="entry name" value="Cyclin_N"/>
</dbReference>
<evidence type="ECO:0000256" key="2">
    <source>
        <dbReference type="ARBA" id="ARBA00023127"/>
    </source>
</evidence>
<evidence type="ECO:0000259" key="6">
    <source>
        <dbReference type="SMART" id="SM00385"/>
    </source>
</evidence>
<keyword evidence="9" id="KW-1185">Reference proteome</keyword>
<evidence type="ECO:0000313" key="9">
    <source>
        <dbReference type="Proteomes" id="UP000015464"/>
    </source>
</evidence>
<keyword evidence="3" id="KW-0131">Cell cycle</keyword>
<dbReference type="GeneID" id="25038044"/>
<dbReference type="OrthoDB" id="5590282at2759"/>
<dbReference type="GO" id="GO:0007089">
    <property type="term" value="P:traversing start control point of mitotic cell cycle"/>
    <property type="evidence" value="ECO:0007669"/>
    <property type="project" value="EnsemblFungi"/>
</dbReference>